<dbReference type="AlphaFoldDB" id="A0A3E3HXD3"/>
<dbReference type="PROSITE" id="PS51257">
    <property type="entry name" value="PROKAR_LIPOPROTEIN"/>
    <property type="match status" value="1"/>
</dbReference>
<keyword evidence="4" id="KW-1185">Reference proteome</keyword>
<dbReference type="RefSeq" id="WP_117531090.1">
    <property type="nucleotide sequence ID" value="NZ_JBKUNB010000017.1"/>
</dbReference>
<evidence type="ECO:0000256" key="1">
    <source>
        <dbReference type="SAM" id="SignalP"/>
    </source>
</evidence>
<keyword evidence="1" id="KW-0732">Signal</keyword>
<accession>A0A3E3HXD3</accession>
<name>A0A3E3HXD3_9FIRM</name>
<feature type="chain" id="PRO_5036337475" description="Thioredoxin-like fold domain-containing protein" evidence="1">
    <location>
        <begin position="27"/>
        <end position="277"/>
    </location>
</feature>
<reference evidence="2 5" key="1">
    <citation type="submission" date="2018-08" db="EMBL/GenBank/DDBJ databases">
        <title>A genome reference for cultivated species of the human gut microbiota.</title>
        <authorList>
            <person name="Zou Y."/>
            <person name="Xue W."/>
            <person name="Luo G."/>
        </authorList>
    </citation>
    <scope>NUCLEOTIDE SEQUENCE [LARGE SCALE GENOMIC DNA]</scope>
    <source>
        <strain evidence="3 5">AF26-4BH</strain>
        <strain evidence="2">TF05-5AC</strain>
    </source>
</reference>
<dbReference type="EMBL" id="QVLU01000014">
    <property type="protein sequence ID" value="RGE70680.1"/>
    <property type="molecule type" value="Genomic_DNA"/>
</dbReference>
<sequence length="277" mass="31592">MTNMRKVFICFFSMLLWFGLSGCAEAEPEQPENVEIHFFYNQPCASCDGTKELFEIVSEELDDVSELYPYMVSVYNVFRKEDAQIRDSELKKLGFQEELAGSLTYPIMTVNGNIYFGTDSIRSSIREAYLTAGEDLFVYGRGVYDPTKNETLKQQLEDYKLEKGSSSVVYFYRTVCEECIRTSGEVLDLFPDTVVVDGVSYPQQIIRINTRSGRNTEILQAFFEMYEVPLEDQMVPIVFTARGYLAGYEAISSGLYTEMEQGAGLGMKYPSEKGFFK</sequence>
<evidence type="ECO:0008006" key="6">
    <source>
        <dbReference type="Google" id="ProtNLM"/>
    </source>
</evidence>
<organism evidence="2 4">
    <name type="scientific">Eisenbergiella massiliensis</name>
    <dbReference type="NCBI Taxonomy" id="1720294"/>
    <lineage>
        <taxon>Bacteria</taxon>
        <taxon>Bacillati</taxon>
        <taxon>Bacillota</taxon>
        <taxon>Clostridia</taxon>
        <taxon>Lachnospirales</taxon>
        <taxon>Lachnospiraceae</taxon>
        <taxon>Eisenbergiella</taxon>
    </lineage>
</organism>
<comment type="caution">
    <text evidence="2">The sequence shown here is derived from an EMBL/GenBank/DDBJ whole genome shotgun (WGS) entry which is preliminary data.</text>
</comment>
<evidence type="ECO:0000313" key="3">
    <source>
        <dbReference type="EMBL" id="RGE70680.1"/>
    </source>
</evidence>
<dbReference type="OrthoDB" id="9797355at2"/>
<dbReference type="Proteomes" id="UP000260812">
    <property type="component" value="Unassembled WGS sequence"/>
</dbReference>
<protein>
    <recommendedName>
        <fullName evidence="6">Thioredoxin-like fold domain-containing protein</fullName>
    </recommendedName>
</protein>
<dbReference type="Proteomes" id="UP000261166">
    <property type="component" value="Unassembled WGS sequence"/>
</dbReference>
<dbReference type="EMBL" id="QVLV01000025">
    <property type="protein sequence ID" value="RGE56480.1"/>
    <property type="molecule type" value="Genomic_DNA"/>
</dbReference>
<evidence type="ECO:0000313" key="2">
    <source>
        <dbReference type="EMBL" id="RGE56480.1"/>
    </source>
</evidence>
<gene>
    <name evidence="3" type="ORF">DWY69_15800</name>
    <name evidence="2" type="ORF">DXC51_24320</name>
</gene>
<dbReference type="GeneID" id="97989891"/>
<proteinExistence type="predicted"/>
<feature type="signal peptide" evidence="1">
    <location>
        <begin position="1"/>
        <end position="26"/>
    </location>
</feature>
<evidence type="ECO:0000313" key="4">
    <source>
        <dbReference type="Proteomes" id="UP000260812"/>
    </source>
</evidence>
<evidence type="ECO:0000313" key="5">
    <source>
        <dbReference type="Proteomes" id="UP000261166"/>
    </source>
</evidence>